<gene>
    <name evidence="2" type="ORF">ACKI1S_24290</name>
</gene>
<organism evidence="2 3">
    <name type="scientific">Streptomyces galilaeus</name>
    <dbReference type="NCBI Taxonomy" id="33899"/>
    <lineage>
        <taxon>Bacteria</taxon>
        <taxon>Bacillati</taxon>
        <taxon>Actinomycetota</taxon>
        <taxon>Actinomycetes</taxon>
        <taxon>Kitasatosporales</taxon>
        <taxon>Streptomycetaceae</taxon>
        <taxon>Streptomyces</taxon>
    </lineage>
</organism>
<evidence type="ECO:0000256" key="1">
    <source>
        <dbReference type="SAM" id="Phobius"/>
    </source>
</evidence>
<protein>
    <recommendedName>
        <fullName evidence="4">DUF3040 domain-containing protein</fullName>
    </recommendedName>
</protein>
<dbReference type="EMBL" id="JBJVNE010000012">
    <property type="protein sequence ID" value="MFM9649255.1"/>
    <property type="molecule type" value="Genomic_DNA"/>
</dbReference>
<dbReference type="Proteomes" id="UP001631993">
    <property type="component" value="Unassembled WGS sequence"/>
</dbReference>
<keyword evidence="1" id="KW-1133">Transmembrane helix</keyword>
<evidence type="ECO:0000313" key="2">
    <source>
        <dbReference type="EMBL" id="MFM9649255.1"/>
    </source>
</evidence>
<dbReference type="RefSeq" id="WP_369276959.1">
    <property type="nucleotide sequence ID" value="NZ_JBJVMW010000017.1"/>
</dbReference>
<sequence>MDQQWPEGPNADPDAARERYNADMRASRGAIRELFRAELPIAHRGLMLVAVATVFVSVVWSPKTGAIIAGGFAALFAVALAVALLSDRRRWGAARAAYKVTFGWADWITP</sequence>
<reference evidence="2 3" key="1">
    <citation type="submission" date="2024-12" db="EMBL/GenBank/DDBJ databases">
        <title>Forecasting of Potato common scab and diversities of Pathogenic streptomyces spp. in china.</title>
        <authorList>
            <person name="Handique U."/>
            <person name="Wu J."/>
        </authorList>
    </citation>
    <scope>NUCLEOTIDE SEQUENCE [LARGE SCALE GENOMIC DNA]</scope>
    <source>
        <strain evidence="2 3">ZRIMU1585</strain>
    </source>
</reference>
<comment type="caution">
    <text evidence="2">The sequence shown here is derived from an EMBL/GenBank/DDBJ whole genome shotgun (WGS) entry which is preliminary data.</text>
</comment>
<name>A0ABW9ILA8_STRGJ</name>
<proteinExistence type="predicted"/>
<keyword evidence="1" id="KW-0812">Transmembrane</keyword>
<keyword evidence="1" id="KW-0472">Membrane</keyword>
<evidence type="ECO:0008006" key="4">
    <source>
        <dbReference type="Google" id="ProtNLM"/>
    </source>
</evidence>
<evidence type="ECO:0000313" key="3">
    <source>
        <dbReference type="Proteomes" id="UP001631993"/>
    </source>
</evidence>
<keyword evidence="3" id="KW-1185">Reference proteome</keyword>
<feature type="transmembrane region" description="Helical" evidence="1">
    <location>
        <begin position="66"/>
        <end position="85"/>
    </location>
</feature>
<accession>A0ABW9ILA8</accession>
<feature type="transmembrane region" description="Helical" evidence="1">
    <location>
        <begin position="41"/>
        <end position="60"/>
    </location>
</feature>